<evidence type="ECO:0000256" key="3">
    <source>
        <dbReference type="HAMAP-Rule" id="MF_00187"/>
    </source>
</evidence>
<evidence type="ECO:0000313" key="4">
    <source>
        <dbReference type="EMBL" id="RLE13304.1"/>
    </source>
</evidence>
<comment type="subcellular location">
    <subcellularLocation>
        <location evidence="3">Cytoplasm</location>
    </subcellularLocation>
</comment>
<protein>
    <recommendedName>
        <fullName evidence="3">Sulfur carrier protein FdhD</fullName>
    </recommendedName>
</protein>
<reference evidence="4 5" key="1">
    <citation type="submission" date="2018-06" db="EMBL/GenBank/DDBJ databases">
        <title>Extensive metabolic versatility and redundancy in microbially diverse, dynamic hydrothermal sediments.</title>
        <authorList>
            <person name="Dombrowski N."/>
            <person name="Teske A."/>
            <person name="Baker B.J."/>
        </authorList>
    </citation>
    <scope>NUCLEOTIDE SEQUENCE [LARGE SCALE GENOMIC DNA]</scope>
    <source>
        <strain evidence="4">B3_G15</strain>
    </source>
</reference>
<dbReference type="NCBIfam" id="TIGR00129">
    <property type="entry name" value="fdhD_narQ"/>
    <property type="match status" value="1"/>
</dbReference>
<dbReference type="Gene3D" id="3.10.20.10">
    <property type="match status" value="1"/>
</dbReference>
<dbReference type="Gene3D" id="3.40.140.10">
    <property type="entry name" value="Cytidine Deaminase, domain 2"/>
    <property type="match status" value="1"/>
</dbReference>
<dbReference type="Proteomes" id="UP000280417">
    <property type="component" value="Unassembled WGS sequence"/>
</dbReference>
<comment type="caution">
    <text evidence="4">The sequence shown here is derived from an EMBL/GenBank/DDBJ whole genome shotgun (WGS) entry which is preliminary data.</text>
</comment>
<evidence type="ECO:0000256" key="1">
    <source>
        <dbReference type="ARBA" id="ARBA00022490"/>
    </source>
</evidence>
<name>A0A662DBX6_UNCAE</name>
<feature type="active site" description="Cysteine persulfide intermediate" evidence="3">
    <location>
        <position position="108"/>
    </location>
</feature>
<dbReference type="GO" id="GO:0005737">
    <property type="term" value="C:cytoplasm"/>
    <property type="evidence" value="ECO:0007669"/>
    <property type="project" value="UniProtKB-SubCell"/>
</dbReference>
<keyword evidence="2 3" id="KW-0501">Molybdenum cofactor biosynthesis</keyword>
<dbReference type="GO" id="GO:0097163">
    <property type="term" value="F:sulfur carrier activity"/>
    <property type="evidence" value="ECO:0007669"/>
    <property type="project" value="UniProtKB-UniRule"/>
</dbReference>
<dbReference type="Pfam" id="PF02634">
    <property type="entry name" value="FdhD-NarQ"/>
    <property type="match status" value="1"/>
</dbReference>
<dbReference type="GO" id="GO:0016783">
    <property type="term" value="F:sulfurtransferase activity"/>
    <property type="evidence" value="ECO:0007669"/>
    <property type="project" value="InterPro"/>
</dbReference>
<sequence length="261" mass="29505">MNLPSTQDIEITCLKGKSRIKIKDKVIREIPLTIFLNSTQVGCLLCTPSKVDCLAVGFLFTQGMIQKTEKIKDIYFNPVKSFIQVKMDKPGKDIKKISLSKNLYLSSCGVCSFYPSEQSDNSERINSSFKIERKLLFEVMEEFEKKSSLFKTTGGNHSAALYNREKLEVFAEDIGRHNAVDKVLGECFLREIETEERLLLVSGRISWEILTKAFKGSIPVLASPSAPTNLAVSLADRLNITVIGFLRGKRMNIYTHPWRVI</sequence>
<dbReference type="GO" id="GO:0006777">
    <property type="term" value="P:Mo-molybdopterin cofactor biosynthetic process"/>
    <property type="evidence" value="ECO:0007669"/>
    <property type="project" value="UniProtKB-UniRule"/>
</dbReference>
<dbReference type="AlphaFoldDB" id="A0A662DBX6"/>
<gene>
    <name evidence="3" type="primary">fdhD</name>
    <name evidence="4" type="ORF">DRJ04_04555</name>
</gene>
<dbReference type="PIRSF" id="PIRSF015626">
    <property type="entry name" value="FdhD"/>
    <property type="match status" value="1"/>
</dbReference>
<dbReference type="EMBL" id="QMQA01000104">
    <property type="protein sequence ID" value="RLE13304.1"/>
    <property type="molecule type" value="Genomic_DNA"/>
</dbReference>
<comment type="similarity">
    <text evidence="3">Belongs to the FdhD family.</text>
</comment>
<keyword evidence="1 3" id="KW-0963">Cytoplasm</keyword>
<organism evidence="4 5">
    <name type="scientific">Aerophobetes bacterium</name>
    <dbReference type="NCBI Taxonomy" id="2030807"/>
    <lineage>
        <taxon>Bacteria</taxon>
        <taxon>Candidatus Aerophobota</taxon>
    </lineage>
</organism>
<dbReference type="InterPro" id="IPR016193">
    <property type="entry name" value="Cytidine_deaminase-like"/>
</dbReference>
<accession>A0A662DBX6</accession>
<evidence type="ECO:0000313" key="5">
    <source>
        <dbReference type="Proteomes" id="UP000280417"/>
    </source>
</evidence>
<evidence type="ECO:0000256" key="2">
    <source>
        <dbReference type="ARBA" id="ARBA00023150"/>
    </source>
</evidence>
<dbReference type="PANTHER" id="PTHR30592">
    <property type="entry name" value="FORMATE DEHYDROGENASE"/>
    <property type="match status" value="1"/>
</dbReference>
<dbReference type="InterPro" id="IPR003786">
    <property type="entry name" value="FdhD"/>
</dbReference>
<dbReference type="HAMAP" id="MF_00187">
    <property type="entry name" value="FdhD"/>
    <property type="match status" value="1"/>
</dbReference>
<proteinExistence type="inferred from homology"/>
<dbReference type="SUPFAM" id="SSF53927">
    <property type="entry name" value="Cytidine deaminase-like"/>
    <property type="match status" value="1"/>
</dbReference>
<comment type="function">
    <text evidence="3">Required for formate dehydrogenase (FDH) activity. Acts as a sulfur carrier protein that transfers sulfur from IscS to the molybdenum cofactor prior to its insertion into FDH.</text>
</comment>
<dbReference type="PANTHER" id="PTHR30592:SF1">
    <property type="entry name" value="SULFUR CARRIER PROTEIN FDHD"/>
    <property type="match status" value="1"/>
</dbReference>
<keyword evidence="4" id="KW-0808">Transferase</keyword>
<feature type="binding site" evidence="3">
    <location>
        <begin position="245"/>
        <end position="250"/>
    </location>
    <ligand>
        <name>Mo-bis(molybdopterin guanine dinucleotide)</name>
        <dbReference type="ChEBI" id="CHEBI:60539"/>
    </ligand>
</feature>